<organism evidence="4 5">
    <name type="scientific">Acidovorax soli</name>
    <dbReference type="NCBI Taxonomy" id="592050"/>
    <lineage>
        <taxon>Bacteria</taxon>
        <taxon>Pseudomonadati</taxon>
        <taxon>Pseudomonadota</taxon>
        <taxon>Betaproteobacteria</taxon>
        <taxon>Burkholderiales</taxon>
        <taxon>Comamonadaceae</taxon>
        <taxon>Acidovorax</taxon>
    </lineage>
</organism>
<keyword evidence="5" id="KW-1185">Reference proteome</keyword>
<proteinExistence type="predicted"/>
<name>A0A7X0PGW1_9BURK</name>
<evidence type="ECO:0000313" key="5">
    <source>
        <dbReference type="Proteomes" id="UP000575083"/>
    </source>
</evidence>
<dbReference type="GO" id="GO:0016491">
    <property type="term" value="F:oxidoreductase activity"/>
    <property type="evidence" value="ECO:0007669"/>
    <property type="project" value="UniProtKB-KW"/>
</dbReference>
<dbReference type="Proteomes" id="UP000575083">
    <property type="component" value="Unassembled WGS sequence"/>
</dbReference>
<dbReference type="GO" id="GO:0051287">
    <property type="term" value="F:NAD binding"/>
    <property type="evidence" value="ECO:0007669"/>
    <property type="project" value="InterPro"/>
</dbReference>
<evidence type="ECO:0000259" key="3">
    <source>
        <dbReference type="Pfam" id="PF02826"/>
    </source>
</evidence>
<comment type="caution">
    <text evidence="4">The sequence shown here is derived from an EMBL/GenBank/DDBJ whole genome shotgun (WGS) entry which is preliminary data.</text>
</comment>
<keyword evidence="1" id="KW-0560">Oxidoreductase</keyword>
<accession>A0A7X0PGW1</accession>
<dbReference type="PANTHER" id="PTHR43333:SF1">
    <property type="entry name" value="D-ISOMER SPECIFIC 2-HYDROXYACID DEHYDROGENASE NAD-BINDING DOMAIN-CONTAINING PROTEIN"/>
    <property type="match status" value="1"/>
</dbReference>
<protein>
    <submittedName>
        <fullName evidence="4">Phosphoglycerate dehydrogenase-like enzyme</fullName>
    </submittedName>
</protein>
<evidence type="ECO:0000313" key="4">
    <source>
        <dbReference type="EMBL" id="MBB6561534.1"/>
    </source>
</evidence>
<dbReference type="PANTHER" id="PTHR43333">
    <property type="entry name" value="2-HACID_DH_C DOMAIN-CONTAINING PROTEIN"/>
    <property type="match status" value="1"/>
</dbReference>
<dbReference type="Gene3D" id="3.40.50.720">
    <property type="entry name" value="NAD(P)-binding Rossmann-like Domain"/>
    <property type="match status" value="2"/>
</dbReference>
<dbReference type="EMBL" id="JACHLK010000009">
    <property type="protein sequence ID" value="MBB6561534.1"/>
    <property type="molecule type" value="Genomic_DNA"/>
</dbReference>
<dbReference type="SUPFAM" id="SSF51735">
    <property type="entry name" value="NAD(P)-binding Rossmann-fold domains"/>
    <property type="match status" value="1"/>
</dbReference>
<gene>
    <name evidence="4" type="ORF">HNP48_004228</name>
</gene>
<dbReference type="Pfam" id="PF02826">
    <property type="entry name" value="2-Hacid_dh_C"/>
    <property type="match status" value="1"/>
</dbReference>
<dbReference type="InterPro" id="IPR036291">
    <property type="entry name" value="NAD(P)-bd_dom_sf"/>
</dbReference>
<dbReference type="InterPro" id="IPR006140">
    <property type="entry name" value="D-isomer_DH_NAD-bd"/>
</dbReference>
<reference evidence="4 5" key="1">
    <citation type="submission" date="2020-08" db="EMBL/GenBank/DDBJ databases">
        <title>Functional genomics of gut bacteria from endangered species of beetles.</title>
        <authorList>
            <person name="Carlos-Shanley C."/>
        </authorList>
    </citation>
    <scope>NUCLEOTIDE SEQUENCE [LARGE SCALE GENOMIC DNA]</scope>
    <source>
        <strain evidence="4 5">S00198</strain>
    </source>
</reference>
<evidence type="ECO:0000256" key="1">
    <source>
        <dbReference type="ARBA" id="ARBA00023002"/>
    </source>
</evidence>
<dbReference type="RefSeq" id="WP_184860673.1">
    <property type="nucleotide sequence ID" value="NZ_JACHLK010000009.1"/>
</dbReference>
<sequence>MSAVLAPRPTVVLNQTGETADALLASAALPVELAADPVAPPWTRAGEVDVLFTGPRNGWRDAPAQAPAGWPGRLQWVHLASAGIDFFPPWLLDVPLVTCSRGVAAVPIAEYVLAAVLTHEKHWDTLQVDGARRWRDTFQRVDRQPTGSLRGRALGIAGYGAIGREVARLGQAFGMQVTVLRRGGVPVDGVPSAASIEELLAASDHLVLALPITPETQHLVNAATLAHARPGLHLVNVARGALVDQQALLHALDEGHLSGATLDVTDPEPLPEGHRLYRHPRVRLTPHVSWAVQDAGEATARKFVANLSRFLAGELLEDVVDRARGY</sequence>
<dbReference type="AlphaFoldDB" id="A0A7X0PGW1"/>
<evidence type="ECO:0000256" key="2">
    <source>
        <dbReference type="ARBA" id="ARBA00023027"/>
    </source>
</evidence>
<feature type="domain" description="D-isomer specific 2-hydroxyacid dehydrogenase NAD-binding" evidence="3">
    <location>
        <begin position="133"/>
        <end position="289"/>
    </location>
</feature>
<keyword evidence="2" id="KW-0520">NAD</keyword>